<dbReference type="EMBL" id="WVHT01000004">
    <property type="protein sequence ID" value="MXV51543.1"/>
    <property type="molecule type" value="Genomic_DNA"/>
</dbReference>
<evidence type="ECO:0000313" key="2">
    <source>
        <dbReference type="Proteomes" id="UP000466586"/>
    </source>
</evidence>
<dbReference type="RefSeq" id="WP_160844710.1">
    <property type="nucleotide sequence ID" value="NZ_WVHT01000004.1"/>
</dbReference>
<dbReference type="AlphaFoldDB" id="A0A7K1YAE6"/>
<proteinExistence type="predicted"/>
<dbReference type="Proteomes" id="UP000466586">
    <property type="component" value="Unassembled WGS sequence"/>
</dbReference>
<sequence>MTLQIEILNPKAKKLLQDLADLNLIAIKNPQEESFFDIVGRLRSKAKKLSISDDEIIKEVELVREKRYAKSKA</sequence>
<protein>
    <submittedName>
        <fullName evidence="1">Uncharacterized protein</fullName>
    </submittedName>
</protein>
<comment type="caution">
    <text evidence="1">The sequence shown here is derived from an EMBL/GenBank/DDBJ whole genome shotgun (WGS) entry which is preliminary data.</text>
</comment>
<reference evidence="1 2" key="1">
    <citation type="submission" date="2019-11" db="EMBL/GenBank/DDBJ databases">
        <title>Pedobacter sp. HMF7647 Genome sequencing and assembly.</title>
        <authorList>
            <person name="Kang H."/>
            <person name="Kim H."/>
            <person name="Joh K."/>
        </authorList>
    </citation>
    <scope>NUCLEOTIDE SEQUENCE [LARGE SCALE GENOMIC DNA]</scope>
    <source>
        <strain evidence="1 2">HMF7647</strain>
    </source>
</reference>
<gene>
    <name evidence="1" type="ORF">GS399_11225</name>
</gene>
<keyword evidence="2" id="KW-1185">Reference proteome</keyword>
<accession>A0A7K1YAE6</accession>
<evidence type="ECO:0000313" key="1">
    <source>
        <dbReference type="EMBL" id="MXV51543.1"/>
    </source>
</evidence>
<name>A0A7K1YAE6_9SPHI</name>
<organism evidence="1 2">
    <name type="scientific">Hufsiella arboris</name>
    <dbReference type="NCBI Taxonomy" id="2695275"/>
    <lineage>
        <taxon>Bacteria</taxon>
        <taxon>Pseudomonadati</taxon>
        <taxon>Bacteroidota</taxon>
        <taxon>Sphingobacteriia</taxon>
        <taxon>Sphingobacteriales</taxon>
        <taxon>Sphingobacteriaceae</taxon>
        <taxon>Hufsiella</taxon>
    </lineage>
</organism>